<dbReference type="GO" id="GO:0003886">
    <property type="term" value="F:DNA (cytosine-5-)-methyltransferase activity"/>
    <property type="evidence" value="ECO:0007669"/>
    <property type="project" value="UniProtKB-EC"/>
</dbReference>
<keyword evidence="7" id="KW-1185">Reference proteome</keyword>
<evidence type="ECO:0000256" key="2">
    <source>
        <dbReference type="ARBA" id="ARBA00022603"/>
    </source>
</evidence>
<dbReference type="SUPFAM" id="SSF53335">
    <property type="entry name" value="S-adenosyl-L-methionine-dependent methyltransferases"/>
    <property type="match status" value="1"/>
</dbReference>
<dbReference type="EMBL" id="JASNVW010000001">
    <property type="protein sequence ID" value="MDK6027770.1"/>
    <property type="molecule type" value="Genomic_DNA"/>
</dbReference>
<accession>A0ABD4Z3Q1</accession>
<dbReference type="NCBIfam" id="TIGR00675">
    <property type="entry name" value="dcm"/>
    <property type="match status" value="1"/>
</dbReference>
<dbReference type="GO" id="GO:0032259">
    <property type="term" value="P:methylation"/>
    <property type="evidence" value="ECO:0007669"/>
    <property type="project" value="UniProtKB-KW"/>
</dbReference>
<evidence type="ECO:0000313" key="7">
    <source>
        <dbReference type="Proteomes" id="UP001529235"/>
    </source>
</evidence>
<dbReference type="InterPro" id="IPR029063">
    <property type="entry name" value="SAM-dependent_MTases_sf"/>
</dbReference>
<dbReference type="PROSITE" id="PS51679">
    <property type="entry name" value="SAM_MT_C5"/>
    <property type="match status" value="1"/>
</dbReference>
<dbReference type="Proteomes" id="UP001529235">
    <property type="component" value="Unassembled WGS sequence"/>
</dbReference>
<protein>
    <recommendedName>
        <fullName evidence="1">DNA (cytosine-5-)-methyltransferase</fullName>
        <ecNumber evidence="1">2.1.1.37</ecNumber>
    </recommendedName>
</protein>
<dbReference type="PANTHER" id="PTHR10629:SF52">
    <property type="entry name" value="DNA (CYTOSINE-5)-METHYLTRANSFERASE 1"/>
    <property type="match status" value="1"/>
</dbReference>
<comment type="caution">
    <text evidence="6">The sequence shown here is derived from an EMBL/GenBank/DDBJ whole genome shotgun (WGS) entry which is preliminary data.</text>
</comment>
<evidence type="ECO:0000313" key="6">
    <source>
        <dbReference type="EMBL" id="MDK6027770.1"/>
    </source>
</evidence>
<keyword evidence="3 6" id="KW-0808">Transferase</keyword>
<evidence type="ECO:0000256" key="5">
    <source>
        <dbReference type="RuleBase" id="RU000416"/>
    </source>
</evidence>
<evidence type="ECO:0000256" key="1">
    <source>
        <dbReference type="ARBA" id="ARBA00011975"/>
    </source>
</evidence>
<organism evidence="6 7">
    <name type="scientific">Ignisphaera cupida</name>
    <dbReference type="NCBI Taxonomy" id="3050454"/>
    <lineage>
        <taxon>Archaea</taxon>
        <taxon>Thermoproteota</taxon>
        <taxon>Thermoprotei</taxon>
        <taxon>Desulfurococcales</taxon>
        <taxon>Desulfurococcaceae</taxon>
        <taxon>Ignisphaera</taxon>
    </lineage>
</organism>
<dbReference type="InterPro" id="IPR001525">
    <property type="entry name" value="C5_MeTfrase"/>
</dbReference>
<dbReference type="PANTHER" id="PTHR10629">
    <property type="entry name" value="CYTOSINE-SPECIFIC METHYLTRANSFERASE"/>
    <property type="match status" value="1"/>
</dbReference>
<evidence type="ECO:0000256" key="3">
    <source>
        <dbReference type="ARBA" id="ARBA00022679"/>
    </source>
</evidence>
<keyword evidence="4" id="KW-0949">S-adenosyl-L-methionine</keyword>
<evidence type="ECO:0000256" key="4">
    <source>
        <dbReference type="ARBA" id="ARBA00022691"/>
    </source>
</evidence>
<dbReference type="InterPro" id="IPR050390">
    <property type="entry name" value="C5-Methyltransferase"/>
</dbReference>
<gene>
    <name evidence="6" type="ORF">QPL79_00065</name>
</gene>
<sequence>MKPRIIDLFCGAGGFSRGFKESGFNIVFAIDNDPACGKSYKTNFPEAIVLIDDIKNVSGSDITYFTQGKYDVVIGSPPCEPFTGANPNRERDPLDRLYKDPIGRLTLEFIRIVGELKPKVFVMENVPAILDEPIRNSLIYEFQYVGYNQIYFNVLDAEKYGTPSRRRRVFISNVPINPKPVKRLIRVIDALSDLPPPSQSNIPNHEYVPISDKKMKKISRLRHGKALYYYYGDSKVLPNFIKLDPYRIAPTVLGSSRFIHPFENRLLTVREQARLMGYPDDHIFFGGKDQQFNQVGESVPPTLSFAIAKFLMETMFK</sequence>
<dbReference type="Pfam" id="PF00145">
    <property type="entry name" value="DNA_methylase"/>
    <property type="match status" value="1"/>
</dbReference>
<reference evidence="6 7" key="1">
    <citation type="submission" date="2023-05" db="EMBL/GenBank/DDBJ databases">
        <title>A new hyperthermophilic archaea 'Ignisphaera cupida' sp. nov. and description of the family 'Ignisphaeraceae' fam. nov.</title>
        <authorList>
            <person name="Podosokorskaya O.A."/>
            <person name="Elcheninov A.G."/>
            <person name="Klukina A."/>
            <person name="Merkel A.Y."/>
        </authorList>
    </citation>
    <scope>NUCLEOTIDE SEQUENCE [LARGE SCALE GENOMIC DNA]</scope>
    <source>
        <strain evidence="6 7">4213-co</strain>
    </source>
</reference>
<dbReference type="EC" id="2.1.1.37" evidence="1"/>
<comment type="similarity">
    <text evidence="5">Belongs to the class I-like SAM-binding methyltransferase superfamily. C5-methyltransferase family.</text>
</comment>
<dbReference type="AlphaFoldDB" id="A0ABD4Z3Q1"/>
<dbReference type="Gene3D" id="3.90.120.10">
    <property type="entry name" value="DNA Methylase, subunit A, domain 2"/>
    <property type="match status" value="1"/>
</dbReference>
<dbReference type="RefSeq" id="WP_285272755.1">
    <property type="nucleotide sequence ID" value="NZ_JASNVW010000001.1"/>
</dbReference>
<proteinExistence type="inferred from homology"/>
<dbReference type="PRINTS" id="PR00105">
    <property type="entry name" value="C5METTRFRASE"/>
</dbReference>
<name>A0ABD4Z3Q1_9CREN</name>
<dbReference type="Gene3D" id="3.40.50.150">
    <property type="entry name" value="Vaccinia Virus protein VP39"/>
    <property type="match status" value="1"/>
</dbReference>
<keyword evidence="2 6" id="KW-0489">Methyltransferase</keyword>